<sequence length="1009" mass="111924">MACTVGIKMACSLEQLPFDILFQIASALPLEDFVHLAHVSKRMRLSLLDETLCRRVVKKQIPYAEECNFAQRGMITYERALLRTYGRRESYATARPFSLSTLGYGAVFVYRQGMLAYSTEASIRILSIHVPQSYERVIEISSLCWGAFKQRRLKKGLVKPVHYSDGVLVCLHERSPKSHYVQLLAIDVDTASSEPGKLLLCESVIRCDQYFVRNDSDYLYYGTRTGEGVLSETAEWILSGWSLRGAENPTSDPFQLHNFFGDEMLVSVAFEVYNGYLYGVSNEFPEEDYDPEEAHHSCYHLFRFPLCKLSEDTFEEDYTIWRRNDAEGVILNHWTTISLCPNEETGELMIIETRRESPNIPQYNQRVHFMLPIRWRNTDSKSDTEDIDGSDLEGFYAFPSQSPELIPADTAHPVQTGPAMGTSPGKEKLKFQKLRMRLPRHVHPGDGPSNTPQSVKPDAPFIKGKTAFCTYNPASRAYLDVVNDELPASETSGWRPVPRMRIRVGSRVLAPPKVDRYGILVKPFLHPITKRRLEGMEEGFIDRGIALWPPNEAPDRMFRLLNPSAAVKILETFADERSVVLIIGPPQSLSYKNSIPSSQITLISFDPNICFPGLRSVEWKSKRGGRFGKGKATSQVGRPGKAGPSSEPKGSANYDATNLAAWVADSINTPNATPESEQFKRKRATSETPSDSDYLASPEDFNDILSSDSSDEPNPSSASKKKRKEHHQMTQSLESLDLFQDSTDQRNASSETTEPGATTPGSITPTGDITPTKKTSEYPTAAQRLAVLTWSIPCHVPADHLFDPDGNLVHIDDIPFEFSDASATDYMTCWESSDERHSPANTVTGSHMTRSQDMTDSTGSLSSDVSDTTKSMSELDLNETESCANAESAETNMPKFEERPENESHSPTVPEVFPVAANLNLGGGPSNITDMGDIVGNSGGVPADNIAVGYASASEAEDDLMDEESATPRACTASGPDATPKPARTDKWAPWFSIEDAQYLTCGKSVKFP</sequence>
<dbReference type="EMBL" id="KV407457">
    <property type="protein sequence ID" value="KZF23578.1"/>
    <property type="molecule type" value="Genomic_DNA"/>
</dbReference>
<dbReference type="Pfam" id="PF12937">
    <property type="entry name" value="F-box-like"/>
    <property type="match status" value="1"/>
</dbReference>
<evidence type="ECO:0000256" key="1">
    <source>
        <dbReference type="SAM" id="MobiDB-lite"/>
    </source>
</evidence>
<dbReference type="InterPro" id="IPR001810">
    <property type="entry name" value="F-box_dom"/>
</dbReference>
<dbReference type="CDD" id="cd09917">
    <property type="entry name" value="F-box_SF"/>
    <property type="match status" value="1"/>
</dbReference>
<feature type="compositionally biased region" description="Low complexity" evidence="1">
    <location>
        <begin position="706"/>
        <end position="718"/>
    </location>
</feature>
<organism evidence="3 4">
    <name type="scientific">Xylona heveae (strain CBS 132557 / TC161)</name>
    <dbReference type="NCBI Taxonomy" id="1328760"/>
    <lineage>
        <taxon>Eukaryota</taxon>
        <taxon>Fungi</taxon>
        <taxon>Dikarya</taxon>
        <taxon>Ascomycota</taxon>
        <taxon>Pezizomycotina</taxon>
        <taxon>Xylonomycetes</taxon>
        <taxon>Xylonales</taxon>
        <taxon>Xylonaceae</taxon>
        <taxon>Xylona</taxon>
    </lineage>
</organism>
<dbReference type="InParanoid" id="A0A165HIQ0"/>
<dbReference type="OMA" id="FYAVSNQ"/>
<dbReference type="Proteomes" id="UP000076632">
    <property type="component" value="Unassembled WGS sequence"/>
</dbReference>
<dbReference type="SUPFAM" id="SSF81383">
    <property type="entry name" value="F-box domain"/>
    <property type="match status" value="1"/>
</dbReference>
<feature type="compositionally biased region" description="Polar residues" evidence="1">
    <location>
        <begin position="839"/>
        <end position="872"/>
    </location>
</feature>
<feature type="compositionally biased region" description="Polar residues" evidence="1">
    <location>
        <begin position="880"/>
        <end position="891"/>
    </location>
</feature>
<protein>
    <recommendedName>
        <fullName evidence="2">F-box domain-containing protein</fullName>
    </recommendedName>
</protein>
<dbReference type="OrthoDB" id="5359231at2759"/>
<feature type="region of interest" description="Disordered" evidence="1">
    <location>
        <begin position="963"/>
        <end position="985"/>
    </location>
</feature>
<dbReference type="Gene3D" id="1.20.1280.50">
    <property type="match status" value="1"/>
</dbReference>
<name>A0A165HIQ0_XYLHT</name>
<reference evidence="3 4" key="1">
    <citation type="journal article" date="2016" name="Fungal Biol.">
        <title>The genome of Xylona heveae provides a window into fungal endophytism.</title>
        <authorList>
            <person name="Gazis R."/>
            <person name="Kuo A."/>
            <person name="Riley R."/>
            <person name="LaButti K."/>
            <person name="Lipzen A."/>
            <person name="Lin J."/>
            <person name="Amirebrahimi M."/>
            <person name="Hesse C.N."/>
            <person name="Spatafora J.W."/>
            <person name="Henrissat B."/>
            <person name="Hainaut M."/>
            <person name="Grigoriev I.V."/>
            <person name="Hibbett D.S."/>
        </authorList>
    </citation>
    <scope>NUCLEOTIDE SEQUENCE [LARGE SCALE GENOMIC DNA]</scope>
    <source>
        <strain evidence="3 4">TC161</strain>
    </source>
</reference>
<feature type="region of interest" description="Disordered" evidence="1">
    <location>
        <begin position="668"/>
        <end position="777"/>
    </location>
</feature>
<evidence type="ECO:0000259" key="2">
    <source>
        <dbReference type="PROSITE" id="PS50181"/>
    </source>
</evidence>
<feature type="region of interest" description="Disordered" evidence="1">
    <location>
        <begin position="622"/>
        <end position="653"/>
    </location>
</feature>
<evidence type="ECO:0000313" key="3">
    <source>
        <dbReference type="EMBL" id="KZF23578.1"/>
    </source>
</evidence>
<dbReference type="RefSeq" id="XP_018189133.1">
    <property type="nucleotide sequence ID" value="XM_018335983.1"/>
</dbReference>
<dbReference type="STRING" id="1328760.A0A165HIQ0"/>
<feature type="domain" description="F-box" evidence="2">
    <location>
        <begin position="10"/>
        <end position="60"/>
    </location>
</feature>
<gene>
    <name evidence="3" type="ORF">L228DRAFT_282289</name>
</gene>
<dbReference type="GeneID" id="28901120"/>
<evidence type="ECO:0000313" key="4">
    <source>
        <dbReference type="Proteomes" id="UP000076632"/>
    </source>
</evidence>
<dbReference type="AlphaFoldDB" id="A0A165HIQ0"/>
<feature type="region of interest" description="Disordered" evidence="1">
    <location>
        <begin position="835"/>
        <end position="891"/>
    </location>
</feature>
<dbReference type="PROSITE" id="PS50181">
    <property type="entry name" value="FBOX"/>
    <property type="match status" value="1"/>
</dbReference>
<feature type="compositionally biased region" description="Polar residues" evidence="1">
    <location>
        <begin position="729"/>
        <end position="773"/>
    </location>
</feature>
<accession>A0A165HIQ0</accession>
<proteinExistence type="predicted"/>
<keyword evidence="4" id="KW-1185">Reference proteome</keyword>
<dbReference type="InterPro" id="IPR036047">
    <property type="entry name" value="F-box-like_dom_sf"/>
</dbReference>